<gene>
    <name evidence="2" type="ORF">DI549_01930</name>
</gene>
<evidence type="ECO:0000313" key="2">
    <source>
        <dbReference type="EMBL" id="PZQ85456.1"/>
    </source>
</evidence>
<sequence length="109" mass="12133">MVVMGVILLISTLTFGILYFRLHCLPERIAHKSRKVQFEIVALLGLIAMFTHMHIFWIAGLLLALIDIPDFEGPLRRIAGAVEKIAYRKPGKGTAAIPSETNIDFTNEG</sequence>
<proteinExistence type="predicted"/>
<keyword evidence="1" id="KW-0472">Membrane</keyword>
<evidence type="ECO:0000313" key="3">
    <source>
        <dbReference type="Proteomes" id="UP000248887"/>
    </source>
</evidence>
<reference evidence="2 3" key="1">
    <citation type="submission" date="2017-08" db="EMBL/GenBank/DDBJ databases">
        <title>Infants hospitalized years apart are colonized by the same room-sourced microbial strains.</title>
        <authorList>
            <person name="Brooks B."/>
            <person name="Olm M.R."/>
            <person name="Firek B.A."/>
            <person name="Baker R."/>
            <person name="Thomas B.C."/>
            <person name="Morowitz M.J."/>
            <person name="Banfield J.F."/>
        </authorList>
    </citation>
    <scope>NUCLEOTIDE SEQUENCE [LARGE SCALE GENOMIC DNA]</scope>
    <source>
        <strain evidence="2">S2_005_001_R2_27</strain>
    </source>
</reference>
<keyword evidence="1" id="KW-1133">Transmembrane helix</keyword>
<name>A0A2W5R6X9_ANCNO</name>
<feature type="transmembrane region" description="Helical" evidence="1">
    <location>
        <begin position="6"/>
        <end position="22"/>
    </location>
</feature>
<dbReference type="EMBL" id="QFQD01000003">
    <property type="protein sequence ID" value="PZQ85456.1"/>
    <property type="molecule type" value="Genomic_DNA"/>
</dbReference>
<accession>A0A2W5R6X9</accession>
<protein>
    <submittedName>
        <fullName evidence="2">Uncharacterized protein</fullName>
    </submittedName>
</protein>
<feature type="transmembrane region" description="Helical" evidence="1">
    <location>
        <begin position="43"/>
        <end position="66"/>
    </location>
</feature>
<organism evidence="2 3">
    <name type="scientific">Ancylobacter novellus</name>
    <name type="common">Thiobacillus novellus</name>
    <dbReference type="NCBI Taxonomy" id="921"/>
    <lineage>
        <taxon>Bacteria</taxon>
        <taxon>Pseudomonadati</taxon>
        <taxon>Pseudomonadota</taxon>
        <taxon>Alphaproteobacteria</taxon>
        <taxon>Hyphomicrobiales</taxon>
        <taxon>Xanthobacteraceae</taxon>
        <taxon>Ancylobacter</taxon>
    </lineage>
</organism>
<dbReference type="AlphaFoldDB" id="A0A2W5R6X9"/>
<dbReference type="Proteomes" id="UP000248887">
    <property type="component" value="Unassembled WGS sequence"/>
</dbReference>
<keyword evidence="1" id="KW-0812">Transmembrane</keyword>
<comment type="caution">
    <text evidence="2">The sequence shown here is derived from an EMBL/GenBank/DDBJ whole genome shotgun (WGS) entry which is preliminary data.</text>
</comment>
<evidence type="ECO:0000256" key="1">
    <source>
        <dbReference type="SAM" id="Phobius"/>
    </source>
</evidence>